<organism evidence="1 2">
    <name type="scientific">Leptospira levettii</name>
    <dbReference type="NCBI Taxonomy" id="2023178"/>
    <lineage>
        <taxon>Bacteria</taxon>
        <taxon>Pseudomonadati</taxon>
        <taxon>Spirochaetota</taxon>
        <taxon>Spirochaetia</taxon>
        <taxon>Leptospirales</taxon>
        <taxon>Leptospiraceae</taxon>
        <taxon>Leptospira</taxon>
    </lineage>
</organism>
<reference evidence="1" key="1">
    <citation type="submission" date="2022-06" db="EMBL/GenBank/DDBJ databases">
        <title>Leptospira isolates from biofilms formed at urban environments.</title>
        <authorList>
            <person name="Ribeiro P.S."/>
            <person name="Sousa T."/>
            <person name="Carvalho N."/>
            <person name="Aburjaile F."/>
            <person name="Neves F."/>
            <person name="Oliveira D."/>
            <person name="Blanco L."/>
            <person name="Lima J."/>
            <person name="Costa F."/>
            <person name="Brenig B."/>
            <person name="Soares S."/>
            <person name="Ramos R."/>
            <person name="Goes-Neto A."/>
            <person name="Matiuzzi M."/>
            <person name="Azevedo V."/>
            <person name="Ristow P."/>
        </authorList>
    </citation>
    <scope>NUCLEOTIDE SEQUENCE</scope>
    <source>
        <strain evidence="1">VSF7</strain>
    </source>
</reference>
<evidence type="ECO:0000313" key="1">
    <source>
        <dbReference type="EMBL" id="MCW7517012.1"/>
    </source>
</evidence>
<comment type="caution">
    <text evidence="1">The sequence shown here is derived from an EMBL/GenBank/DDBJ whole genome shotgun (WGS) entry which is preliminary data.</text>
</comment>
<accession>A0A2N0AUY0</accession>
<dbReference type="EMBL" id="JAMQQD010000008">
    <property type="protein sequence ID" value="MCW7517012.1"/>
    <property type="molecule type" value="Genomic_DNA"/>
</dbReference>
<dbReference type="Proteomes" id="UP001209694">
    <property type="component" value="Unassembled WGS sequence"/>
</dbReference>
<proteinExistence type="predicted"/>
<dbReference type="AlphaFoldDB" id="A0A2N0AUY0"/>
<name>A0A2N0AUY0_9LEPT</name>
<evidence type="ECO:0000313" key="2">
    <source>
        <dbReference type="Proteomes" id="UP001209694"/>
    </source>
</evidence>
<gene>
    <name evidence="1" type="ORF">ND810_17725</name>
</gene>
<protein>
    <submittedName>
        <fullName evidence="1">Uncharacterized protein</fullName>
    </submittedName>
</protein>
<dbReference type="RefSeq" id="WP_100726611.1">
    <property type="nucleotide sequence ID" value="NZ_JAMQPS010000010.1"/>
</dbReference>
<sequence length="142" mass="16361">MNLDLTPQETKQLLDALTVFEWVSNAPHEESDPSVDGFLQSLLGKLSKTMENSPIVSENGMYTIAEEYFQEVFESYIEPYNDDVFWTELTTELAQRDLELSMSEKELEALAPEAYETKVAKEAEKYDSEFEKNGVDRLFLKK</sequence>